<dbReference type="EMBL" id="CZPT02000165">
    <property type="protein sequence ID" value="SCU64810.1"/>
    <property type="molecule type" value="Genomic_DNA"/>
</dbReference>
<keyword evidence="1" id="KW-0677">Repeat</keyword>
<comment type="caution">
    <text evidence="4">The sequence shown here is derived from an EMBL/GenBank/DDBJ whole genome shotgun (WGS) entry which is preliminary data.</text>
</comment>
<dbReference type="Pfam" id="PF12796">
    <property type="entry name" value="Ank_2"/>
    <property type="match status" value="1"/>
</dbReference>
<dbReference type="PANTHER" id="PTHR24198">
    <property type="entry name" value="ANKYRIN REPEAT AND PROTEIN KINASE DOMAIN-CONTAINING PROTEIN"/>
    <property type="match status" value="1"/>
</dbReference>
<reference evidence="4" key="1">
    <citation type="submission" date="2016-09" db="EMBL/GenBank/DDBJ databases">
        <authorList>
            <person name="Hebert L."/>
            <person name="Moumen B."/>
        </authorList>
    </citation>
    <scope>NUCLEOTIDE SEQUENCE [LARGE SCALE GENOMIC DNA]</scope>
    <source>
        <strain evidence="4">OVI</strain>
    </source>
</reference>
<dbReference type="Gene3D" id="1.25.40.20">
    <property type="entry name" value="Ankyrin repeat-containing domain"/>
    <property type="match status" value="1"/>
</dbReference>
<dbReference type="RefSeq" id="XP_067076507.1">
    <property type="nucleotide sequence ID" value="XM_067220406.1"/>
</dbReference>
<dbReference type="PANTHER" id="PTHR24198:SF165">
    <property type="entry name" value="ANKYRIN REPEAT-CONTAINING PROTEIN-RELATED"/>
    <property type="match status" value="1"/>
</dbReference>
<organism evidence="4 5">
    <name type="scientific">Trypanosoma equiperdum</name>
    <dbReference type="NCBI Taxonomy" id="5694"/>
    <lineage>
        <taxon>Eukaryota</taxon>
        <taxon>Discoba</taxon>
        <taxon>Euglenozoa</taxon>
        <taxon>Kinetoplastea</taxon>
        <taxon>Metakinetoplastina</taxon>
        <taxon>Trypanosomatida</taxon>
        <taxon>Trypanosomatidae</taxon>
        <taxon>Trypanosoma</taxon>
    </lineage>
</organism>
<name>A0A1G4HZQ3_TRYEQ</name>
<feature type="repeat" description="ANK" evidence="3">
    <location>
        <begin position="503"/>
        <end position="535"/>
    </location>
</feature>
<dbReference type="InterPro" id="IPR036770">
    <property type="entry name" value="Ankyrin_rpt-contain_sf"/>
</dbReference>
<dbReference type="InterPro" id="IPR002110">
    <property type="entry name" value="Ankyrin_rpt"/>
</dbReference>
<evidence type="ECO:0000313" key="5">
    <source>
        <dbReference type="Proteomes" id="UP000195570"/>
    </source>
</evidence>
<dbReference type="AlphaFoldDB" id="A0A1G4HZQ3"/>
<dbReference type="SUPFAM" id="SSF48403">
    <property type="entry name" value="Ankyrin repeat"/>
    <property type="match status" value="1"/>
</dbReference>
<evidence type="ECO:0000313" key="4">
    <source>
        <dbReference type="EMBL" id="SCU64810.1"/>
    </source>
</evidence>
<keyword evidence="2 3" id="KW-0040">ANK repeat</keyword>
<accession>A0A1G4HZQ3</accession>
<dbReference type="VEuPathDB" id="TriTrypDB:TEOVI_000792700"/>
<dbReference type="SMART" id="SM00248">
    <property type="entry name" value="ANK"/>
    <property type="match status" value="3"/>
</dbReference>
<sequence length="706" mass="79406">MWKTKGRGVSTSPELRALVQVIRAADKKDFPELVHPGQRHPPIAALQQMVKEITGRVLTSEELQLFSVMYMSVEYRLCGVDPMTLPESLVGDALSLTFRLESACIKAGISLLNVFPCISAAHNYFLEIRGFKFSVKLVPVFYRLSDAICGLLHRALDKVNEYKARGDWRPASPLSRAAKSSLNQFSEGELCDDIVLWEKVTGNVPEDILDVLTDIDGDVDELLAHLKWYVEACRETIYIDTANFTDDIYVRRLWNSYVGKGMPACFAESCSPALSLLPKCLHEPVMDVLNYRDCGVISLYSLKRLLDIWGPFLLLGRNMKDDVAMGVFDFGHSLEYRCKTFARREDAREGDYVLMLSNVPSEVLALVLVQRRGAIEQQDPGECKRRNRTLAVKRIRFTQSSGAWVPDGLTVEEFDSIGAACRAFPEVFQRPCGTQYDVEQCSDARALVDSGIDNDMAHNVSSLHRACFRNNVRYVKTLLSRGVAVIVNTSIIDPVVSSRYCWTPLLCAVNNPNSDPSEVVQMLLNEGADAYICDNAKCTALYYAIANGYAEAARILLKHFPDLRPSPWTESLLVALGAHHFHAHEGDIRRLADLIPSAAMMRVLLPRENNLRFVQLCVDIIAGKLCGVDRLPRPEDDITLWHPDGDVELRTVEEEEYLTKIVFYHGVHCRENVDEVSVAAQLLYHRCYYLSCREHFGLAVETPQNS</sequence>
<keyword evidence="5" id="KW-1185">Reference proteome</keyword>
<dbReference type="PROSITE" id="PS50088">
    <property type="entry name" value="ANK_REPEAT"/>
    <property type="match status" value="1"/>
</dbReference>
<gene>
    <name evidence="4" type="ORF">TEOVI_000792700</name>
</gene>
<dbReference type="Proteomes" id="UP000195570">
    <property type="component" value="Unassembled WGS sequence"/>
</dbReference>
<evidence type="ECO:0000256" key="1">
    <source>
        <dbReference type="ARBA" id="ARBA00022737"/>
    </source>
</evidence>
<protein>
    <submittedName>
        <fullName evidence="4">Ankyrin repeats (3 copies), putative</fullName>
    </submittedName>
</protein>
<proteinExistence type="predicted"/>
<dbReference type="GeneID" id="92381861"/>
<evidence type="ECO:0000256" key="2">
    <source>
        <dbReference type="ARBA" id="ARBA00023043"/>
    </source>
</evidence>
<evidence type="ECO:0000256" key="3">
    <source>
        <dbReference type="PROSITE-ProRule" id="PRU00023"/>
    </source>
</evidence>